<keyword evidence="7" id="KW-0456">Lyase</keyword>
<dbReference type="GO" id="GO:0016831">
    <property type="term" value="F:carboxy-lyase activity"/>
    <property type="evidence" value="ECO:0007669"/>
    <property type="project" value="TreeGrafter"/>
</dbReference>
<dbReference type="InterPro" id="IPR004507">
    <property type="entry name" value="UbiX-like"/>
</dbReference>
<keyword evidence="3 5" id="KW-0288">FMN</keyword>
<evidence type="ECO:0000313" key="7">
    <source>
        <dbReference type="EMBL" id="ACO03525.1"/>
    </source>
</evidence>
<dbReference type="HAMAP" id="MF_01984">
    <property type="entry name" value="ubiX_pad"/>
    <property type="match status" value="1"/>
</dbReference>
<proteinExistence type="inferred from homology"/>
<feature type="binding site" evidence="5">
    <location>
        <position position="156"/>
    </location>
    <ligand>
        <name>dimethylallyl phosphate</name>
        <dbReference type="ChEBI" id="CHEBI:88052"/>
    </ligand>
</feature>
<gene>
    <name evidence="5" type="primary">ubiX</name>
    <name evidence="7" type="ordered locus">PERMA_0863</name>
</gene>
<reference evidence="7 8" key="1">
    <citation type="journal article" date="2009" name="J. Bacteriol.">
        <title>Complete and draft genome sequences of six members of the Aquificales.</title>
        <authorList>
            <person name="Reysenbach A.L."/>
            <person name="Hamamura N."/>
            <person name="Podar M."/>
            <person name="Griffiths E."/>
            <person name="Ferreira S."/>
            <person name="Hochstein R."/>
            <person name="Heidelberg J."/>
            <person name="Johnson J."/>
            <person name="Mead D."/>
            <person name="Pohorille A."/>
            <person name="Sarmiento M."/>
            <person name="Schweighofer K."/>
            <person name="Seshadri R."/>
            <person name="Voytek M.A."/>
        </authorList>
    </citation>
    <scope>NUCLEOTIDE SEQUENCE [LARGE SCALE GENOMIC DNA]</scope>
    <source>
        <strain evidence="8">DSM 14350 / EX-H1</strain>
    </source>
</reference>
<sequence>MESFIVCITGASGSLYGIRTVQELSLRYKVFLVVSNGAYTVMEKELGISRDAFIKNLPENVEIYSEEQIDAPVASGSRFSSVKGVIVAPCSMGTLGAVANGISSNLIHRVVDVALKERKKVCLLVREMPYSLVHIENMRKFTLAGGIIAPASPGFYHRPESVDDIVNFVVGKLLDIFGVEHSLYRRWREDEDK</sequence>
<evidence type="ECO:0000256" key="5">
    <source>
        <dbReference type="HAMAP-Rule" id="MF_01984"/>
    </source>
</evidence>
<dbReference type="PANTHER" id="PTHR43374">
    <property type="entry name" value="FLAVIN PRENYLTRANSFERASE"/>
    <property type="match status" value="1"/>
</dbReference>
<evidence type="ECO:0000256" key="3">
    <source>
        <dbReference type="ARBA" id="ARBA00022643"/>
    </source>
</evidence>
<dbReference type="EC" id="2.5.1.129" evidence="5"/>
<dbReference type="InterPro" id="IPR036551">
    <property type="entry name" value="Flavin_trans-like"/>
</dbReference>
<feature type="binding site" evidence="5">
    <location>
        <begin position="91"/>
        <end position="94"/>
    </location>
    <ligand>
        <name>FMN</name>
        <dbReference type="ChEBI" id="CHEBI:58210"/>
    </ligand>
</feature>
<dbReference type="EMBL" id="CP001230">
    <property type="protein sequence ID" value="ACO03525.1"/>
    <property type="molecule type" value="Genomic_DNA"/>
</dbReference>
<feature type="binding site" evidence="5">
    <location>
        <begin position="10"/>
        <end position="12"/>
    </location>
    <ligand>
        <name>FMN</name>
        <dbReference type="ChEBI" id="CHEBI:58210"/>
    </ligand>
</feature>
<feature type="binding site" evidence="5">
    <location>
        <position position="126"/>
    </location>
    <ligand>
        <name>FMN</name>
        <dbReference type="ChEBI" id="CHEBI:58210"/>
    </ligand>
</feature>
<dbReference type="NCBIfam" id="TIGR00421">
    <property type="entry name" value="ubiX_pad"/>
    <property type="match status" value="1"/>
</dbReference>
<dbReference type="RefSeq" id="WP_012675764.1">
    <property type="nucleotide sequence ID" value="NC_012440.1"/>
</dbReference>
<protein>
    <recommendedName>
        <fullName evidence="5">Flavin prenyltransferase UbiX</fullName>
        <ecNumber evidence="5">2.5.1.129</ecNumber>
    </recommendedName>
</protein>
<comment type="caution">
    <text evidence="5">Lacks conserved residue(s) required for the propagation of feature annotation.</text>
</comment>
<accession>C0QPQ4</accession>
<dbReference type="NCBIfam" id="NF004685">
    <property type="entry name" value="PRK06029.1"/>
    <property type="match status" value="1"/>
</dbReference>
<dbReference type="InterPro" id="IPR003382">
    <property type="entry name" value="Flavoprotein"/>
</dbReference>
<keyword evidence="8" id="KW-1185">Reference proteome</keyword>
<dbReference type="KEGG" id="pmx:PERMA_0863"/>
<evidence type="ECO:0000256" key="4">
    <source>
        <dbReference type="ARBA" id="ARBA00022679"/>
    </source>
</evidence>
<keyword evidence="1 5" id="KW-0637">Prenyltransferase</keyword>
<evidence type="ECO:0000256" key="1">
    <source>
        <dbReference type="ARBA" id="ARBA00022602"/>
    </source>
</evidence>
<dbReference type="STRING" id="123214.PERMA_0863"/>
<dbReference type="eggNOG" id="COG0163">
    <property type="taxonomic scope" value="Bacteria"/>
</dbReference>
<evidence type="ECO:0000259" key="6">
    <source>
        <dbReference type="Pfam" id="PF02441"/>
    </source>
</evidence>
<evidence type="ECO:0000256" key="2">
    <source>
        <dbReference type="ARBA" id="ARBA00022630"/>
    </source>
</evidence>
<dbReference type="HOGENOM" id="CLU_074522_0_0_0"/>
<comment type="catalytic activity">
    <reaction evidence="5">
        <text>dimethylallyl phosphate + FMNH2 = prenylated FMNH2 + phosphate</text>
        <dbReference type="Rhea" id="RHEA:37743"/>
        <dbReference type="ChEBI" id="CHEBI:43474"/>
        <dbReference type="ChEBI" id="CHEBI:57618"/>
        <dbReference type="ChEBI" id="CHEBI:87467"/>
        <dbReference type="ChEBI" id="CHEBI:88052"/>
        <dbReference type="EC" id="2.5.1.129"/>
    </reaction>
</comment>
<comment type="function">
    <text evidence="5">Flavin prenyltransferase that catalyzes the synthesis of the prenylated FMN cofactor (prenyl-FMN) for 4-hydroxy-3-polyprenylbenzoic acid decarboxylase UbiD. The prenyltransferase is metal-independent and links a dimethylallyl moiety from dimethylallyl monophosphate (DMAP) to the flavin N5 and C6 atoms of FMN.</text>
</comment>
<feature type="domain" description="Flavoprotein" evidence="6">
    <location>
        <begin position="4"/>
        <end position="176"/>
    </location>
</feature>
<dbReference type="PANTHER" id="PTHR43374:SF1">
    <property type="entry name" value="FLAVIN PRENYLTRANSFERASE PAD1, MITOCHONDRIAL"/>
    <property type="match status" value="1"/>
</dbReference>
<feature type="binding site" evidence="5">
    <location>
        <position position="172"/>
    </location>
    <ligand>
        <name>dimethylallyl phosphate</name>
        <dbReference type="ChEBI" id="CHEBI:88052"/>
    </ligand>
</feature>
<name>C0QPQ4_PERMH</name>
<dbReference type="SUPFAM" id="SSF52507">
    <property type="entry name" value="Homo-oligomeric flavin-containing Cys decarboxylases, HFCD"/>
    <property type="match status" value="1"/>
</dbReference>
<organism evidence="7 8">
    <name type="scientific">Persephonella marina (strain DSM 14350 / EX-H1)</name>
    <dbReference type="NCBI Taxonomy" id="123214"/>
    <lineage>
        <taxon>Bacteria</taxon>
        <taxon>Pseudomonadati</taxon>
        <taxon>Aquificota</taxon>
        <taxon>Aquificia</taxon>
        <taxon>Aquificales</taxon>
        <taxon>Hydrogenothermaceae</taxon>
        <taxon>Persephonella</taxon>
    </lineage>
</organism>
<dbReference type="AlphaFoldDB" id="C0QPQ4"/>
<keyword evidence="2 5" id="KW-0285">Flavoprotein</keyword>
<evidence type="ECO:0000313" key="8">
    <source>
        <dbReference type="Proteomes" id="UP000001366"/>
    </source>
</evidence>
<dbReference type="Pfam" id="PF02441">
    <property type="entry name" value="Flavoprotein"/>
    <property type="match status" value="1"/>
</dbReference>
<comment type="similarity">
    <text evidence="5">Belongs to the UbiX/PAD1 family.</text>
</comment>
<dbReference type="OrthoDB" id="9781577at2"/>
<keyword evidence="4 5" id="KW-0808">Transferase</keyword>
<dbReference type="PaxDb" id="123214-PERMA_0863"/>
<dbReference type="Gene3D" id="3.40.50.1950">
    <property type="entry name" value="Flavin prenyltransferase-like"/>
    <property type="match status" value="1"/>
</dbReference>
<dbReference type="GO" id="GO:0106141">
    <property type="term" value="F:flavin prenyltransferase activity"/>
    <property type="evidence" value="ECO:0007669"/>
    <property type="project" value="UniProtKB-EC"/>
</dbReference>
<feature type="binding site" evidence="5">
    <location>
        <position position="35"/>
    </location>
    <ligand>
        <name>FMN</name>
        <dbReference type="ChEBI" id="CHEBI:58210"/>
    </ligand>
</feature>
<dbReference type="Proteomes" id="UP000001366">
    <property type="component" value="Chromosome"/>
</dbReference>